<protein>
    <recommendedName>
        <fullName evidence="4">Tetratricopeptide repeat protein 39B</fullName>
    </recommendedName>
</protein>
<feature type="compositionally biased region" description="Low complexity" evidence="1">
    <location>
        <begin position="589"/>
        <end position="603"/>
    </location>
</feature>
<dbReference type="PANTHER" id="PTHR31859:SF9">
    <property type="entry name" value="TETRATRICOPEPTIDE REPEAT PROTEIN 39B"/>
    <property type="match status" value="1"/>
</dbReference>
<proteinExistence type="predicted"/>
<dbReference type="Gene3D" id="1.25.40.10">
    <property type="entry name" value="Tetratricopeptide repeat domain"/>
    <property type="match status" value="2"/>
</dbReference>
<organism evidence="2 3">
    <name type="scientific">Littorina saxatilis</name>
    <dbReference type="NCBI Taxonomy" id="31220"/>
    <lineage>
        <taxon>Eukaryota</taxon>
        <taxon>Metazoa</taxon>
        <taxon>Spiralia</taxon>
        <taxon>Lophotrochozoa</taxon>
        <taxon>Mollusca</taxon>
        <taxon>Gastropoda</taxon>
        <taxon>Caenogastropoda</taxon>
        <taxon>Littorinimorpha</taxon>
        <taxon>Littorinoidea</taxon>
        <taxon>Littorinidae</taxon>
        <taxon>Littorina</taxon>
    </lineage>
</organism>
<reference evidence="2 3" key="1">
    <citation type="submission" date="2024-02" db="EMBL/GenBank/DDBJ databases">
        <title>Chromosome-scale genome assembly of the rough periwinkle Littorina saxatilis.</title>
        <authorList>
            <person name="De Jode A."/>
            <person name="Faria R."/>
            <person name="Formenti G."/>
            <person name="Sims Y."/>
            <person name="Smith T.P."/>
            <person name="Tracey A."/>
            <person name="Wood J.M.D."/>
            <person name="Zagrodzka Z.B."/>
            <person name="Johannesson K."/>
            <person name="Butlin R.K."/>
            <person name="Leder E.H."/>
        </authorList>
    </citation>
    <scope>NUCLEOTIDE SEQUENCE [LARGE SCALE GENOMIC DNA]</scope>
    <source>
        <strain evidence="2">Snail1</strain>
        <tissue evidence="2">Muscle</tissue>
    </source>
</reference>
<evidence type="ECO:0008006" key="4">
    <source>
        <dbReference type="Google" id="ProtNLM"/>
    </source>
</evidence>
<name>A0AAN9B8P3_9CAEN</name>
<dbReference type="EMBL" id="JBAMIC010000011">
    <property type="protein sequence ID" value="KAK7100739.1"/>
    <property type="molecule type" value="Genomic_DNA"/>
</dbReference>
<sequence length="630" mass="71670">MAAKVMATSTTGDSDNEQEKFEDAVEKVTLTRDDLDLATSLKEGTIALHLFFTNHFAEARDRMKPFADTSMYHSLGYGTILYIQAVMTFDMADIEQAIAAMKQSMIVSNKLRKSTSLMGSFSNMTSGVNYDDYTEEEVHAELIYAESLLIRALLTFIQDENLISFVKGGLKIRECYKIYKECNKMLQKRNWGKDSFKVHFESGVKMGIGTFNLMISLLPSKVMKLLEFVGFSGNKKMGLVELHKGSESQNGLRGPLCSIVLMSYHTVVTYVLGLADGDIDLASSLLQQSLQKFPKGALFLFFAGRIEEIKGNIDEAIMRFDETIGAQSEWRQFHHLCYWELMWCHCFKSDWLMAMKYAERLCKESRWSKATYTYQKASFLLMCDDPTPETKAHLKFLFSEVPRLKQRIAGKSLPFEKFAVAKAKRYMDQNEYLTLPAMELIYVWNGYNIIGKKLPLLEAMLVVIEQTVNTILEDKASHLFYFDNYSLSLLLKGVCLRHRGQMFQAEQCFLEVISNEKDIVHDRYLVPYATVELAILYLHQERYEDVKHYLHRAKKNYKGYALESRLHFRIHAIRLQLQTALHSDQDSVSSLPTTPTSAPAASAGHTFDGDAGAAFDIPNGASSPPDTTQL</sequence>
<dbReference type="SUPFAM" id="SSF81901">
    <property type="entry name" value="HCP-like"/>
    <property type="match status" value="1"/>
</dbReference>
<comment type="caution">
    <text evidence="2">The sequence shown here is derived from an EMBL/GenBank/DDBJ whole genome shotgun (WGS) entry which is preliminary data.</text>
</comment>
<dbReference type="InterPro" id="IPR011990">
    <property type="entry name" value="TPR-like_helical_dom_sf"/>
</dbReference>
<dbReference type="AlphaFoldDB" id="A0AAN9B8P3"/>
<dbReference type="InterPro" id="IPR019412">
    <property type="entry name" value="IML2/TPR_39"/>
</dbReference>
<keyword evidence="3" id="KW-1185">Reference proteome</keyword>
<feature type="region of interest" description="Disordered" evidence="1">
    <location>
        <begin position="586"/>
        <end position="630"/>
    </location>
</feature>
<feature type="compositionally biased region" description="Polar residues" evidence="1">
    <location>
        <begin position="620"/>
        <end position="630"/>
    </location>
</feature>
<dbReference type="Pfam" id="PF10300">
    <property type="entry name" value="Iml2-TPR_39"/>
    <property type="match status" value="1"/>
</dbReference>
<dbReference type="PANTHER" id="PTHR31859">
    <property type="entry name" value="TETRATRICOPEPTIDE REPEAT PROTEIN 39 FAMILY MEMBER"/>
    <property type="match status" value="1"/>
</dbReference>
<gene>
    <name evidence="2" type="ORF">V1264_023631</name>
</gene>
<evidence type="ECO:0000313" key="3">
    <source>
        <dbReference type="Proteomes" id="UP001374579"/>
    </source>
</evidence>
<evidence type="ECO:0000313" key="2">
    <source>
        <dbReference type="EMBL" id="KAK7100739.1"/>
    </source>
</evidence>
<accession>A0AAN9B8P3</accession>
<dbReference type="Proteomes" id="UP001374579">
    <property type="component" value="Unassembled WGS sequence"/>
</dbReference>
<evidence type="ECO:0000256" key="1">
    <source>
        <dbReference type="SAM" id="MobiDB-lite"/>
    </source>
</evidence>